<dbReference type="Gene3D" id="3.40.50.300">
    <property type="entry name" value="P-loop containing nucleotide triphosphate hydrolases"/>
    <property type="match status" value="2"/>
</dbReference>
<name>N4UM01_FUSC1</name>
<accession>N4UM01</accession>
<dbReference type="SUPFAM" id="SSF52540">
    <property type="entry name" value="P-loop containing nucleoside triphosphate hydrolases"/>
    <property type="match status" value="1"/>
</dbReference>
<dbReference type="InterPro" id="IPR002464">
    <property type="entry name" value="DNA/RNA_helicase_DEAH_CS"/>
</dbReference>
<dbReference type="GO" id="GO:0016887">
    <property type="term" value="F:ATP hydrolysis activity"/>
    <property type="evidence" value="ECO:0007669"/>
    <property type="project" value="InterPro"/>
</dbReference>
<evidence type="ECO:0000256" key="6">
    <source>
        <dbReference type="ARBA" id="ARBA00047984"/>
    </source>
</evidence>
<dbReference type="STRING" id="1229664.N4UM01"/>
<keyword evidence="3" id="KW-0378">Hydrolase</keyword>
<evidence type="ECO:0000256" key="1">
    <source>
        <dbReference type="ARBA" id="ARBA00012552"/>
    </source>
</evidence>
<dbReference type="VEuPathDB" id="FungiDB:FOC1_g10008422"/>
<keyword evidence="4 8" id="KW-0067">ATP-binding</keyword>
<keyword evidence="4 8" id="KW-0347">Helicase</keyword>
<dbReference type="OrthoDB" id="10253254at2759"/>
<dbReference type="EC" id="3.6.4.13" evidence="1"/>
<organism evidence="8 9">
    <name type="scientific">Fusarium oxysporum f. sp. cubense (strain race 1)</name>
    <name type="common">Panama disease fungus</name>
    <dbReference type="NCBI Taxonomy" id="1229664"/>
    <lineage>
        <taxon>Eukaryota</taxon>
        <taxon>Fungi</taxon>
        <taxon>Dikarya</taxon>
        <taxon>Ascomycota</taxon>
        <taxon>Pezizomycotina</taxon>
        <taxon>Sordariomycetes</taxon>
        <taxon>Hypocreomycetidae</taxon>
        <taxon>Hypocreales</taxon>
        <taxon>Nectriaceae</taxon>
        <taxon>Fusarium</taxon>
        <taxon>Fusarium oxysporum species complex</taxon>
    </lineage>
</organism>
<dbReference type="HOGENOM" id="CLU_001832_5_7_1"/>
<feature type="domain" description="Helicase ATP-binding" evidence="7">
    <location>
        <begin position="55"/>
        <end position="169"/>
    </location>
</feature>
<dbReference type="InterPro" id="IPR049945">
    <property type="entry name" value="AAA_22"/>
</dbReference>
<dbReference type="GO" id="GO:0005681">
    <property type="term" value="C:spliceosomal complex"/>
    <property type="evidence" value="ECO:0007669"/>
    <property type="project" value="TreeGrafter"/>
</dbReference>
<dbReference type="PROSITE" id="PS00690">
    <property type="entry name" value="DEAH_ATP_HELICASE"/>
    <property type="match status" value="1"/>
</dbReference>
<dbReference type="InterPro" id="IPR027417">
    <property type="entry name" value="P-loop_NTPase"/>
</dbReference>
<evidence type="ECO:0000313" key="9">
    <source>
        <dbReference type="Proteomes" id="UP000016928"/>
    </source>
</evidence>
<keyword evidence="4 8" id="KW-0547">Nucleotide-binding</keyword>
<evidence type="ECO:0000259" key="7">
    <source>
        <dbReference type="PROSITE" id="PS51192"/>
    </source>
</evidence>
<reference evidence="9" key="2">
    <citation type="journal article" date="2014" name="PLoS ONE">
        <title>Genome and Transcriptome Analysis of the Fungal Pathogen Fusarium oxysporum f. sp. cubense Causing Banana Vascular Wilt Disease.</title>
        <authorList>
            <person name="Guo L."/>
            <person name="Han L."/>
            <person name="Yang L."/>
            <person name="Zeng H."/>
            <person name="Fan D."/>
            <person name="Zhu Y."/>
            <person name="Feng Y."/>
            <person name="Wang G."/>
            <person name="Peng C."/>
            <person name="Jiang X."/>
            <person name="Zhou D."/>
            <person name="Ni P."/>
            <person name="Liang C."/>
            <person name="Liu L."/>
            <person name="Wang J."/>
            <person name="Mao C."/>
            <person name="Fang X."/>
            <person name="Peng M."/>
            <person name="Huang J."/>
        </authorList>
    </citation>
    <scope>NUCLEOTIDE SEQUENCE [LARGE SCALE GENOMIC DNA]</scope>
    <source>
        <strain evidence="9">race 1</strain>
    </source>
</reference>
<gene>
    <name evidence="8" type="ORF">FOC1_g10008422</name>
</gene>
<protein>
    <recommendedName>
        <fullName evidence="1">RNA helicase</fullName>
        <ecNumber evidence="1">3.6.4.13</ecNumber>
    </recommendedName>
</protein>
<dbReference type="PROSITE" id="PS51192">
    <property type="entry name" value="HELICASE_ATP_BIND_1"/>
    <property type="match status" value="1"/>
</dbReference>
<dbReference type="Proteomes" id="UP000016928">
    <property type="component" value="Unassembled WGS sequence"/>
</dbReference>
<dbReference type="EMBL" id="KB730167">
    <property type="protein sequence ID" value="ENH71050.1"/>
    <property type="molecule type" value="Genomic_DNA"/>
</dbReference>
<dbReference type="SMART" id="SM00487">
    <property type="entry name" value="DEXDc"/>
    <property type="match status" value="1"/>
</dbReference>
<dbReference type="Pfam" id="PF13401">
    <property type="entry name" value="AAA_22"/>
    <property type="match status" value="1"/>
</dbReference>
<dbReference type="PANTHER" id="PTHR18934:SF109">
    <property type="entry name" value="ATP-DEPENDENT RNA HELICASE DHX15 HOMOLOG"/>
    <property type="match status" value="1"/>
</dbReference>
<keyword evidence="5" id="KW-0508">mRNA splicing</keyword>
<evidence type="ECO:0000313" key="8">
    <source>
        <dbReference type="EMBL" id="ENH71050.1"/>
    </source>
</evidence>
<comment type="catalytic activity">
    <reaction evidence="6">
        <text>ATP + H2O = ADP + phosphate + H(+)</text>
        <dbReference type="Rhea" id="RHEA:13065"/>
        <dbReference type="ChEBI" id="CHEBI:15377"/>
        <dbReference type="ChEBI" id="CHEBI:15378"/>
        <dbReference type="ChEBI" id="CHEBI:30616"/>
        <dbReference type="ChEBI" id="CHEBI:43474"/>
        <dbReference type="ChEBI" id="CHEBI:456216"/>
        <dbReference type="EC" id="3.6.4.13"/>
    </reaction>
</comment>
<proteinExistence type="predicted"/>
<evidence type="ECO:0000256" key="4">
    <source>
        <dbReference type="ARBA" id="ARBA00022806"/>
    </source>
</evidence>
<dbReference type="AlphaFoldDB" id="N4UM01"/>
<dbReference type="InterPro" id="IPR014001">
    <property type="entry name" value="Helicase_ATP-bd"/>
</dbReference>
<reference evidence="9" key="1">
    <citation type="submission" date="2012-09" db="EMBL/GenBank/DDBJ databases">
        <title>Genome sequencing and comparative transcriptomics of race 1 and race 4 of banana pathogen: Fusarium oxysporum f. sp. cubense.</title>
        <authorList>
            <person name="Fang X."/>
            <person name="Huang J."/>
        </authorList>
    </citation>
    <scope>NUCLEOTIDE SEQUENCE [LARGE SCALE GENOMIC DNA]</scope>
    <source>
        <strain evidence="9">race 1</strain>
    </source>
</reference>
<sequence length="298" mass="33682">MYRTSFRDTTAEDAFRLEDGAAHPLRENDLHGRRYFELLSIRRRLPASAKRQEFLDLYHQHQVIVVSGETGSGKTTQIPQFILFDELGSSKPIVCAQPHRPSAISGAEQVASELDVRVGEEVGYQVRFDKRISRVKTRLNYMTDGMLVHCVIIDEAHERTIPTDLLLALLKRALPLFPDLKVVIIHLPLSGREHPVEIRYLQEATPDYASLALHTAQHIHQTTGDGDILVFMPSTAEIEDACGQLRSATWGLEVLPLYSHLPKAEQERASKVCMTCHGPEESVQSRLGWHRSGRSQHR</sequence>
<evidence type="ECO:0000256" key="3">
    <source>
        <dbReference type="ARBA" id="ARBA00022801"/>
    </source>
</evidence>
<dbReference type="GO" id="GO:0006397">
    <property type="term" value="P:mRNA processing"/>
    <property type="evidence" value="ECO:0007669"/>
    <property type="project" value="UniProtKB-KW"/>
</dbReference>
<dbReference type="PANTHER" id="PTHR18934">
    <property type="entry name" value="ATP-DEPENDENT RNA HELICASE"/>
    <property type="match status" value="1"/>
</dbReference>
<keyword evidence="2" id="KW-0507">mRNA processing</keyword>
<evidence type="ECO:0000256" key="2">
    <source>
        <dbReference type="ARBA" id="ARBA00022664"/>
    </source>
</evidence>
<dbReference type="GO" id="GO:0003724">
    <property type="term" value="F:RNA helicase activity"/>
    <property type="evidence" value="ECO:0007669"/>
    <property type="project" value="UniProtKB-EC"/>
</dbReference>
<dbReference type="GO" id="GO:0003723">
    <property type="term" value="F:RNA binding"/>
    <property type="evidence" value="ECO:0007669"/>
    <property type="project" value="TreeGrafter"/>
</dbReference>
<dbReference type="GO" id="GO:0008380">
    <property type="term" value="P:RNA splicing"/>
    <property type="evidence" value="ECO:0007669"/>
    <property type="project" value="UniProtKB-KW"/>
</dbReference>
<evidence type="ECO:0000256" key="5">
    <source>
        <dbReference type="ARBA" id="ARBA00023187"/>
    </source>
</evidence>